<accession>A0A199VWR5</accession>
<evidence type="ECO:0000313" key="13">
    <source>
        <dbReference type="EMBL" id="OAY81381.1"/>
    </source>
</evidence>
<keyword evidence="7 10" id="KW-1133">Transmembrane helix</keyword>
<protein>
    <submittedName>
        <fullName evidence="13">Putative potassium transporter 17</fullName>
    </submittedName>
</protein>
<comment type="similarity">
    <text evidence="2">Belongs to the HAK/KUP transporter (TC 2.A.72.3) family.</text>
</comment>
<dbReference type="GO" id="GO:0015079">
    <property type="term" value="F:potassium ion transmembrane transporter activity"/>
    <property type="evidence" value="ECO:0007669"/>
    <property type="project" value="InterPro"/>
</dbReference>
<dbReference type="STRING" id="4615.A0A199VWR5"/>
<dbReference type="InterPro" id="IPR003855">
    <property type="entry name" value="K+_transporter"/>
</dbReference>
<evidence type="ECO:0000256" key="10">
    <source>
        <dbReference type="SAM" id="Phobius"/>
    </source>
</evidence>
<keyword evidence="3" id="KW-0813">Transport</keyword>
<evidence type="ECO:0000256" key="7">
    <source>
        <dbReference type="ARBA" id="ARBA00022989"/>
    </source>
</evidence>
<evidence type="ECO:0000259" key="11">
    <source>
        <dbReference type="Pfam" id="PF02705"/>
    </source>
</evidence>
<keyword evidence="8" id="KW-0406">Ion transport</keyword>
<feature type="transmembrane region" description="Helical" evidence="10">
    <location>
        <begin position="273"/>
        <end position="292"/>
    </location>
</feature>
<feature type="transmembrane region" description="Helical" evidence="10">
    <location>
        <begin position="304"/>
        <end position="324"/>
    </location>
</feature>
<evidence type="ECO:0000256" key="8">
    <source>
        <dbReference type="ARBA" id="ARBA00023065"/>
    </source>
</evidence>
<name>A0A199VWR5_ANACO</name>
<keyword evidence="6" id="KW-0630">Potassium</keyword>
<feature type="domain" description="K+ potassium transporter integral membrane" evidence="11">
    <location>
        <begin position="32"/>
        <end position="416"/>
    </location>
</feature>
<reference evidence="13 14" key="1">
    <citation type="journal article" date="2016" name="DNA Res.">
        <title>The draft genome of MD-2 pineapple using hybrid error correction of long reads.</title>
        <authorList>
            <person name="Redwan R.M."/>
            <person name="Saidin A."/>
            <person name="Kumar S.V."/>
        </authorList>
    </citation>
    <scope>NUCLEOTIDE SEQUENCE [LARGE SCALE GENOMIC DNA]</scope>
    <source>
        <strain evidence="14">cv. MD2</strain>
        <tissue evidence="13">Leaf</tissue>
    </source>
</reference>
<sequence length="660" mass="74012">MDREIAPTLPRNGDASSSNKYRGGWWRDIMLAYRTLGVVFGGLVTSPLYVYPSMNLNSPTEEDYLGIFSIMFWTLTLIGVVKYVCIALNADDQGEGMFHTSLYMEKLVFSLIFKQTNIGFLPTKRMSSSGDPSLINQSTLAEKESKLATFLEKSITARRILLFIAMLGMCMLIGDGILTPAISVLSAMDGLQVPFPSVAAVEALSAVILLALFLLQKKGTSRVSFLFSPIMASWTFTTPMIGIYSFLRYYPSIFKTVSPHYIVGFFLRNGKRGWQLLGGTVLCITGAEAMFADLGHFNKRSIQMAFLFTIYPSLVLTYAGQTAYLIKNPNDHSDGFYKFVPNPVYWPMFVIATLAAIVASQSLISATFSVIKQSVVLDYFPRVKVVHTSQHKEGEVYSPEINYILMTPIILAGLYFVSFSILEGAYVSAVMTKFIKGGWLPFAVSIILAFIMFGWYYGRQKKVEYEMSNKITLECLAELLSRSEIQRVPGLCFFYSNIQDGLTPILGHYIQNVRSLHKVTIFTTLQYLLVAKVAPNERIIVKRLGIHGVYSCIVQYGYADSFTLEGDDFVAQITSSLRAYIERNLDEQLHISDEEEISDLEEAKSAGVVHVRGKTRFHIGKEAGWSDKILLRFYEFLHSNCRSALPTLGVPLQQRMEIGM</sequence>
<feature type="transmembrane region" description="Helical" evidence="10">
    <location>
        <begin position="64"/>
        <end position="88"/>
    </location>
</feature>
<feature type="transmembrane region" description="Helical" evidence="10">
    <location>
        <begin position="31"/>
        <end position="52"/>
    </location>
</feature>
<dbReference type="EMBL" id="LSRQ01000667">
    <property type="protein sequence ID" value="OAY81381.1"/>
    <property type="molecule type" value="Genomic_DNA"/>
</dbReference>
<keyword evidence="4" id="KW-0633">Potassium transport</keyword>
<evidence type="ECO:0000256" key="5">
    <source>
        <dbReference type="ARBA" id="ARBA00022692"/>
    </source>
</evidence>
<dbReference type="PANTHER" id="PTHR30540">
    <property type="entry name" value="OSMOTIC STRESS POTASSIUM TRANSPORTER"/>
    <property type="match status" value="1"/>
</dbReference>
<evidence type="ECO:0000256" key="2">
    <source>
        <dbReference type="ARBA" id="ARBA00008440"/>
    </source>
</evidence>
<dbReference type="InterPro" id="IPR053952">
    <property type="entry name" value="K_trans_C"/>
</dbReference>
<feature type="transmembrane region" description="Helical" evidence="10">
    <location>
        <begin position="227"/>
        <end position="247"/>
    </location>
</feature>
<organism evidence="13 14">
    <name type="scientific">Ananas comosus</name>
    <name type="common">Pineapple</name>
    <name type="synonym">Ananas ananas</name>
    <dbReference type="NCBI Taxonomy" id="4615"/>
    <lineage>
        <taxon>Eukaryota</taxon>
        <taxon>Viridiplantae</taxon>
        <taxon>Streptophyta</taxon>
        <taxon>Embryophyta</taxon>
        <taxon>Tracheophyta</taxon>
        <taxon>Spermatophyta</taxon>
        <taxon>Magnoliopsida</taxon>
        <taxon>Liliopsida</taxon>
        <taxon>Poales</taxon>
        <taxon>Bromeliaceae</taxon>
        <taxon>Bromelioideae</taxon>
        <taxon>Ananas</taxon>
    </lineage>
</organism>
<dbReference type="AlphaFoldDB" id="A0A199VWR5"/>
<evidence type="ECO:0000313" key="14">
    <source>
        <dbReference type="Proteomes" id="UP000092600"/>
    </source>
</evidence>
<evidence type="ECO:0000256" key="4">
    <source>
        <dbReference type="ARBA" id="ARBA00022538"/>
    </source>
</evidence>
<dbReference type="PANTHER" id="PTHR30540:SF13">
    <property type="entry name" value="POTASSIUM TRANSPORTER 17-RELATED"/>
    <property type="match status" value="1"/>
</dbReference>
<feature type="transmembrane region" description="Helical" evidence="10">
    <location>
        <begin position="195"/>
        <end position="215"/>
    </location>
</feature>
<dbReference type="Proteomes" id="UP000092600">
    <property type="component" value="Unassembled WGS sequence"/>
</dbReference>
<keyword evidence="9 10" id="KW-0472">Membrane</keyword>
<dbReference type="GO" id="GO:0016020">
    <property type="term" value="C:membrane"/>
    <property type="evidence" value="ECO:0007669"/>
    <property type="project" value="UniProtKB-SubCell"/>
</dbReference>
<dbReference type="Pfam" id="PF22776">
    <property type="entry name" value="K_trans_C"/>
    <property type="match status" value="1"/>
</dbReference>
<dbReference type="Pfam" id="PF02705">
    <property type="entry name" value="K_trans"/>
    <property type="match status" value="1"/>
</dbReference>
<evidence type="ECO:0000256" key="9">
    <source>
        <dbReference type="ARBA" id="ARBA00023136"/>
    </source>
</evidence>
<feature type="domain" description="K+ potassium transporter C-terminal" evidence="12">
    <location>
        <begin position="489"/>
        <end position="660"/>
    </location>
</feature>
<feature type="transmembrane region" description="Helical" evidence="10">
    <location>
        <begin position="344"/>
        <end position="364"/>
    </location>
</feature>
<comment type="subcellular location">
    <subcellularLocation>
        <location evidence="1">Membrane</location>
        <topology evidence="1">Multi-pass membrane protein</topology>
    </subcellularLocation>
</comment>
<gene>
    <name evidence="13" type="ORF">ACMD2_25775</name>
</gene>
<evidence type="ECO:0000256" key="1">
    <source>
        <dbReference type="ARBA" id="ARBA00004141"/>
    </source>
</evidence>
<feature type="transmembrane region" description="Helical" evidence="10">
    <location>
        <begin position="439"/>
        <end position="458"/>
    </location>
</feature>
<evidence type="ECO:0000256" key="6">
    <source>
        <dbReference type="ARBA" id="ARBA00022958"/>
    </source>
</evidence>
<evidence type="ECO:0000259" key="12">
    <source>
        <dbReference type="Pfam" id="PF22776"/>
    </source>
</evidence>
<keyword evidence="5 10" id="KW-0812">Transmembrane</keyword>
<proteinExistence type="inferred from homology"/>
<feature type="transmembrane region" description="Helical" evidence="10">
    <location>
        <begin position="160"/>
        <end position="183"/>
    </location>
</feature>
<dbReference type="InterPro" id="IPR053951">
    <property type="entry name" value="K_trans_N"/>
</dbReference>
<feature type="non-terminal residue" evidence="13">
    <location>
        <position position="660"/>
    </location>
</feature>
<feature type="transmembrane region" description="Helical" evidence="10">
    <location>
        <begin position="401"/>
        <end position="427"/>
    </location>
</feature>
<comment type="caution">
    <text evidence="13">The sequence shown here is derived from an EMBL/GenBank/DDBJ whole genome shotgun (WGS) entry which is preliminary data.</text>
</comment>
<evidence type="ECO:0000256" key="3">
    <source>
        <dbReference type="ARBA" id="ARBA00022448"/>
    </source>
</evidence>